<keyword evidence="2" id="KW-1185">Reference proteome</keyword>
<organism evidence="2 3">
    <name type="scientific">Steinernema glaseri</name>
    <dbReference type="NCBI Taxonomy" id="37863"/>
    <lineage>
        <taxon>Eukaryota</taxon>
        <taxon>Metazoa</taxon>
        <taxon>Ecdysozoa</taxon>
        <taxon>Nematoda</taxon>
        <taxon>Chromadorea</taxon>
        <taxon>Rhabditida</taxon>
        <taxon>Tylenchina</taxon>
        <taxon>Panagrolaimomorpha</taxon>
        <taxon>Strongyloidoidea</taxon>
        <taxon>Steinernematidae</taxon>
        <taxon>Steinernema</taxon>
    </lineage>
</organism>
<feature type="signal peptide" evidence="1">
    <location>
        <begin position="1"/>
        <end position="25"/>
    </location>
</feature>
<evidence type="ECO:0000256" key="1">
    <source>
        <dbReference type="SAM" id="SignalP"/>
    </source>
</evidence>
<name>A0A1I7ZE83_9BILA</name>
<proteinExistence type="predicted"/>
<evidence type="ECO:0000313" key="2">
    <source>
        <dbReference type="Proteomes" id="UP000095287"/>
    </source>
</evidence>
<dbReference type="Proteomes" id="UP000095287">
    <property type="component" value="Unplaced"/>
</dbReference>
<feature type="chain" id="PRO_5009313307" evidence="1">
    <location>
        <begin position="26"/>
        <end position="180"/>
    </location>
</feature>
<evidence type="ECO:0000313" key="3">
    <source>
        <dbReference type="WBParaSite" id="L893_g25473.t1"/>
    </source>
</evidence>
<dbReference type="AlphaFoldDB" id="A0A1I7ZE83"/>
<sequence length="180" mass="21049">MPRYASSLSLLFGVVFCVLLERIATRPIEFAKVITARNFRTGEIYVLNTTEIREPEAVGRVRLLVNRLKTPDGKGVEIDVFHVRIRWTEPDHWNDNFKDTHRSYEVLCEIEDEDSGETRNILQLRVSDGFNGYDERFRFPVDQNIQLRCQVRPRNSEDLAAEWTSSKAVKLYELKPFNPM</sequence>
<protein>
    <submittedName>
        <fullName evidence="3">DUF3857 domain-containing protein</fullName>
    </submittedName>
</protein>
<reference evidence="3" key="1">
    <citation type="submission" date="2016-11" db="UniProtKB">
        <authorList>
            <consortium name="WormBaseParasite"/>
        </authorList>
    </citation>
    <scope>IDENTIFICATION</scope>
</reference>
<accession>A0A1I7ZE83</accession>
<dbReference type="WBParaSite" id="L893_g25473.t1">
    <property type="protein sequence ID" value="L893_g25473.t1"/>
    <property type="gene ID" value="L893_g25473"/>
</dbReference>
<keyword evidence="1" id="KW-0732">Signal</keyword>